<comment type="caution">
    <text evidence="2">The sequence shown here is derived from an EMBL/GenBank/DDBJ whole genome shotgun (WGS) entry which is preliminary data.</text>
</comment>
<keyword evidence="1" id="KW-0812">Transmembrane</keyword>
<evidence type="ECO:0000313" key="3">
    <source>
        <dbReference type="Proteomes" id="UP000320333"/>
    </source>
</evidence>
<name>A0A507FF10_9FUNG</name>
<dbReference type="EMBL" id="QEAP01000106">
    <property type="protein sequence ID" value="TPX74824.1"/>
    <property type="molecule type" value="Genomic_DNA"/>
</dbReference>
<feature type="transmembrane region" description="Helical" evidence="1">
    <location>
        <begin position="12"/>
        <end position="36"/>
    </location>
</feature>
<proteinExistence type="predicted"/>
<accession>A0A507FF10</accession>
<dbReference type="OrthoDB" id="2114940at2759"/>
<sequence length="156" mass="17426">MSLPLDRQIARVAFWTTVTLATYFVGTTVYSLLFAAKDPQPRQLCLHVEGFTNCPYFQRSAQLAKAVSDADTDAFGEASTVGWTRDDWQATRKAALWANIPAAKVRGHTTSPFVWVRECSPGDVKKDASVAFEKVHFIGGNDDFHEWNDERPSAKK</sequence>
<dbReference type="Proteomes" id="UP000320333">
    <property type="component" value="Unassembled WGS sequence"/>
</dbReference>
<evidence type="ECO:0000256" key="1">
    <source>
        <dbReference type="SAM" id="Phobius"/>
    </source>
</evidence>
<dbReference type="AlphaFoldDB" id="A0A507FF10"/>
<protein>
    <submittedName>
        <fullName evidence="2">Uncharacterized protein</fullName>
    </submittedName>
</protein>
<keyword evidence="1" id="KW-1133">Transmembrane helix</keyword>
<gene>
    <name evidence="2" type="ORF">CcCBS67573_g03888</name>
</gene>
<keyword evidence="1" id="KW-0472">Membrane</keyword>
<keyword evidence="3" id="KW-1185">Reference proteome</keyword>
<organism evidence="2 3">
    <name type="scientific">Chytriomyces confervae</name>
    <dbReference type="NCBI Taxonomy" id="246404"/>
    <lineage>
        <taxon>Eukaryota</taxon>
        <taxon>Fungi</taxon>
        <taxon>Fungi incertae sedis</taxon>
        <taxon>Chytridiomycota</taxon>
        <taxon>Chytridiomycota incertae sedis</taxon>
        <taxon>Chytridiomycetes</taxon>
        <taxon>Chytridiales</taxon>
        <taxon>Chytriomycetaceae</taxon>
        <taxon>Chytriomyces</taxon>
    </lineage>
</organism>
<evidence type="ECO:0000313" key="2">
    <source>
        <dbReference type="EMBL" id="TPX74824.1"/>
    </source>
</evidence>
<reference evidence="2 3" key="1">
    <citation type="journal article" date="2019" name="Sci. Rep.">
        <title>Comparative genomics of chytrid fungi reveal insights into the obligate biotrophic and pathogenic lifestyle of Synchytrium endobioticum.</title>
        <authorList>
            <person name="van de Vossenberg B.T.L.H."/>
            <person name="Warris S."/>
            <person name="Nguyen H.D.T."/>
            <person name="van Gent-Pelzer M.P.E."/>
            <person name="Joly D.L."/>
            <person name="van de Geest H.C."/>
            <person name="Bonants P.J.M."/>
            <person name="Smith D.S."/>
            <person name="Levesque C.A."/>
            <person name="van der Lee T.A.J."/>
        </authorList>
    </citation>
    <scope>NUCLEOTIDE SEQUENCE [LARGE SCALE GENOMIC DNA]</scope>
    <source>
        <strain evidence="2 3">CBS 675.73</strain>
    </source>
</reference>